<feature type="transmembrane region" description="Helical" evidence="1">
    <location>
        <begin position="135"/>
        <end position="153"/>
    </location>
</feature>
<organism evidence="2 3">
    <name type="scientific">Sphagnum troendelagicum</name>
    <dbReference type="NCBI Taxonomy" id="128251"/>
    <lineage>
        <taxon>Eukaryota</taxon>
        <taxon>Viridiplantae</taxon>
        <taxon>Streptophyta</taxon>
        <taxon>Embryophyta</taxon>
        <taxon>Bryophyta</taxon>
        <taxon>Sphagnophytina</taxon>
        <taxon>Sphagnopsida</taxon>
        <taxon>Sphagnales</taxon>
        <taxon>Sphagnaceae</taxon>
        <taxon>Sphagnum</taxon>
    </lineage>
</organism>
<dbReference type="EMBL" id="OZ019895">
    <property type="protein sequence ID" value="CAK9220836.1"/>
    <property type="molecule type" value="Genomic_DNA"/>
</dbReference>
<keyword evidence="3" id="KW-1185">Reference proteome</keyword>
<dbReference type="Proteomes" id="UP001497512">
    <property type="component" value="Chromosome 3"/>
</dbReference>
<evidence type="ECO:0000313" key="3">
    <source>
        <dbReference type="Proteomes" id="UP001497512"/>
    </source>
</evidence>
<keyword evidence="1" id="KW-0812">Transmembrane</keyword>
<protein>
    <submittedName>
        <fullName evidence="2">Uncharacterized protein</fullName>
    </submittedName>
</protein>
<keyword evidence="1" id="KW-0472">Membrane</keyword>
<name>A0ABP0UGP0_9BRYO</name>
<feature type="transmembrane region" description="Helical" evidence="1">
    <location>
        <begin position="21"/>
        <end position="43"/>
    </location>
</feature>
<gene>
    <name evidence="2" type="ORF">CSSPTR1EN2_LOCUS15655</name>
</gene>
<keyword evidence="1" id="KW-1133">Transmembrane helix</keyword>
<reference evidence="2" key="1">
    <citation type="submission" date="2024-02" db="EMBL/GenBank/DDBJ databases">
        <authorList>
            <consortium name="ELIXIR-Norway"/>
            <consortium name="Elixir Norway"/>
        </authorList>
    </citation>
    <scope>NUCLEOTIDE SEQUENCE</scope>
</reference>
<accession>A0ABP0UGP0</accession>
<sequence>MATIWVQRIQIWWQKLQSSPWVYDGLVLGATVAAISSTSVLAFSSALMRFPRLIIHANFAFTNSMVQEAMLKTACHECHALRLFGANPKTAIAAASSSSISSLAWAPPHATPTITTLVQQQATGLLPTDSLMTEILISLLISFLIVTFSVFLVRELR</sequence>
<evidence type="ECO:0000313" key="2">
    <source>
        <dbReference type="EMBL" id="CAK9220836.1"/>
    </source>
</evidence>
<proteinExistence type="predicted"/>
<evidence type="ECO:0000256" key="1">
    <source>
        <dbReference type="SAM" id="Phobius"/>
    </source>
</evidence>